<dbReference type="EMBL" id="OW150024">
    <property type="protein sequence ID" value="CAH2030308.1"/>
    <property type="molecule type" value="Genomic_DNA"/>
</dbReference>
<dbReference type="GO" id="GO:0032259">
    <property type="term" value="P:methylation"/>
    <property type="evidence" value="ECO:0007669"/>
    <property type="project" value="UniProtKB-KW"/>
</dbReference>
<organism evidence="1 2">
    <name type="scientific">Trichlorobacter ammonificans</name>
    <dbReference type="NCBI Taxonomy" id="2916410"/>
    <lineage>
        <taxon>Bacteria</taxon>
        <taxon>Pseudomonadati</taxon>
        <taxon>Thermodesulfobacteriota</taxon>
        <taxon>Desulfuromonadia</taxon>
        <taxon>Geobacterales</taxon>
        <taxon>Geobacteraceae</taxon>
        <taxon>Trichlorobacter</taxon>
    </lineage>
</organism>
<sequence>MFPPAAVPPCPLLRRPDPALFAGARARIDRQYRLWAATSPAPLPAPGLVIVPELRCQSELYLPIAELRRVFHRFYRFSLNFPPHLNSTPFSGALSWADLYGTLPAPFQLSPNPARLLERLLLDPSLHCRFLFHSFLPARYNGAGFGRYPEQRTFLGELCRQRRQAGHQTFRCLDAACGSGEGTWELAEQVMAAGWQPAEARIEGWTLDPLEVWAARQRCLPHAPARQTEYHTRTEALVMAGWGERITFSVVNLLDADPAGDADFDLILCNGLLGGPLLNQPAAMLRLIERLAAVLRPGGYLLAADRFHGGWKQQSPGELLGALLAAAGLRPERLGEGMAGIRT</sequence>
<dbReference type="Gene3D" id="3.40.50.150">
    <property type="entry name" value="Vaccinia Virus protein VP39"/>
    <property type="match status" value="1"/>
</dbReference>
<accession>A0ABM9D7E4</accession>
<name>A0ABM9D7E4_9BACT</name>
<keyword evidence="2" id="KW-1185">Reference proteome</keyword>
<protein>
    <submittedName>
        <fullName evidence="1">MCP methyltransferase, CheR-type</fullName>
    </submittedName>
</protein>
<keyword evidence="1" id="KW-0489">Methyltransferase</keyword>
<dbReference type="RefSeq" id="WP_305731253.1">
    <property type="nucleotide sequence ID" value="NZ_OW150024.1"/>
</dbReference>
<reference evidence="1 2" key="1">
    <citation type="submission" date="2022-03" db="EMBL/GenBank/DDBJ databases">
        <authorList>
            <person name="Koch H."/>
        </authorList>
    </citation>
    <scope>NUCLEOTIDE SEQUENCE [LARGE SCALE GENOMIC DNA]</scope>
    <source>
        <strain evidence="1 2">G1</strain>
    </source>
</reference>
<dbReference type="GO" id="GO:0008168">
    <property type="term" value="F:methyltransferase activity"/>
    <property type="evidence" value="ECO:0007669"/>
    <property type="project" value="UniProtKB-KW"/>
</dbReference>
<dbReference type="Proteomes" id="UP001295463">
    <property type="component" value="Chromosome"/>
</dbReference>
<dbReference type="SUPFAM" id="SSF53335">
    <property type="entry name" value="S-adenosyl-L-methionine-dependent methyltransferases"/>
    <property type="match status" value="1"/>
</dbReference>
<keyword evidence="1" id="KW-0808">Transferase</keyword>
<dbReference type="CDD" id="cd02440">
    <property type="entry name" value="AdoMet_MTases"/>
    <property type="match status" value="1"/>
</dbReference>
<proteinExistence type="predicted"/>
<gene>
    <name evidence="1" type="ORF">GEAMG1_0486</name>
</gene>
<dbReference type="InterPro" id="IPR029063">
    <property type="entry name" value="SAM-dependent_MTases_sf"/>
</dbReference>
<evidence type="ECO:0000313" key="1">
    <source>
        <dbReference type="EMBL" id="CAH2030308.1"/>
    </source>
</evidence>
<evidence type="ECO:0000313" key="2">
    <source>
        <dbReference type="Proteomes" id="UP001295463"/>
    </source>
</evidence>